<evidence type="ECO:0000256" key="5">
    <source>
        <dbReference type="ARBA" id="ARBA00022679"/>
    </source>
</evidence>
<evidence type="ECO:0000256" key="8">
    <source>
        <dbReference type="ARBA" id="ARBA00022771"/>
    </source>
</evidence>
<comment type="similarity">
    <text evidence="2">Belongs to the polyprenol kinase family.</text>
</comment>
<evidence type="ECO:0000256" key="6">
    <source>
        <dbReference type="ARBA" id="ARBA00022692"/>
    </source>
</evidence>
<evidence type="ECO:0000256" key="7">
    <source>
        <dbReference type="ARBA" id="ARBA00022723"/>
    </source>
</evidence>
<keyword evidence="3" id="KW-0150">Chloroplast</keyword>
<evidence type="ECO:0000256" key="1">
    <source>
        <dbReference type="ARBA" id="ARBA00004508"/>
    </source>
</evidence>
<keyword evidence="8 17" id="KW-0863">Zinc-finger</keyword>
<evidence type="ECO:0000256" key="2">
    <source>
        <dbReference type="ARBA" id="ARBA00010794"/>
    </source>
</evidence>
<evidence type="ECO:0000256" key="13">
    <source>
        <dbReference type="ARBA" id="ARBA00023136"/>
    </source>
</evidence>
<comment type="pathway">
    <text evidence="14">Cofactor biosynthesis; tocopherol biosynthesis.</text>
</comment>
<reference evidence="20 21" key="1">
    <citation type="journal article" date="2023" name="Commun. Biol.">
        <title>Reorganization of the ancestral sex-determining regions during the evolution of trioecy in Pleodorina starrii.</title>
        <authorList>
            <person name="Takahashi K."/>
            <person name="Suzuki S."/>
            <person name="Kawai-Toyooka H."/>
            <person name="Yamamoto K."/>
            <person name="Hamaji T."/>
            <person name="Ootsuki R."/>
            <person name="Yamaguchi H."/>
            <person name="Kawachi M."/>
            <person name="Higashiyama T."/>
            <person name="Nozaki H."/>
        </authorList>
    </citation>
    <scope>NUCLEOTIDE SEQUENCE [LARGE SCALE GENOMIC DNA]</scope>
    <source>
        <strain evidence="20 21">NIES-4479</strain>
    </source>
</reference>
<dbReference type="Gene3D" id="6.10.140.2220">
    <property type="match status" value="1"/>
</dbReference>
<evidence type="ECO:0000256" key="14">
    <source>
        <dbReference type="ARBA" id="ARBA00024015"/>
    </source>
</evidence>
<dbReference type="SUPFAM" id="SSF144232">
    <property type="entry name" value="HIT/MYND zinc finger-like"/>
    <property type="match status" value="1"/>
</dbReference>
<dbReference type="Pfam" id="PF01753">
    <property type="entry name" value="zf-MYND"/>
    <property type="match status" value="1"/>
</dbReference>
<evidence type="ECO:0000256" key="12">
    <source>
        <dbReference type="ARBA" id="ARBA00022989"/>
    </source>
</evidence>
<keyword evidence="9" id="KW-0418">Kinase</keyword>
<proteinExistence type="inferred from homology"/>
<evidence type="ECO:0000256" key="17">
    <source>
        <dbReference type="PROSITE-ProRule" id="PRU00134"/>
    </source>
</evidence>
<protein>
    <recommendedName>
        <fullName evidence="15">phytol kinase</fullName>
        <ecNumber evidence="15">2.7.1.182</ecNumber>
    </recommendedName>
</protein>
<dbReference type="AlphaFoldDB" id="A0A9W6C0H8"/>
<dbReference type="GO" id="GO:0016020">
    <property type="term" value="C:membrane"/>
    <property type="evidence" value="ECO:0007669"/>
    <property type="project" value="UniProtKB-SubCell"/>
</dbReference>
<feature type="compositionally biased region" description="Gly residues" evidence="18">
    <location>
        <begin position="678"/>
        <end position="698"/>
    </location>
</feature>
<keyword evidence="21" id="KW-1185">Reference proteome</keyword>
<feature type="domain" description="MYND-type" evidence="19">
    <location>
        <begin position="994"/>
        <end position="1042"/>
    </location>
</feature>
<comment type="catalytic activity">
    <reaction evidence="16">
        <text>phytol + CTP = phytyl phosphate + CDP + H(+)</text>
        <dbReference type="Rhea" id="RHEA:38055"/>
        <dbReference type="ChEBI" id="CHEBI:15378"/>
        <dbReference type="ChEBI" id="CHEBI:17327"/>
        <dbReference type="ChEBI" id="CHEBI:37563"/>
        <dbReference type="ChEBI" id="CHEBI:58069"/>
        <dbReference type="ChEBI" id="CHEBI:75483"/>
        <dbReference type="EC" id="2.7.1.182"/>
    </reaction>
</comment>
<sequence length="1066" mass="109798">MTRRRSRAQRRNADNDIDLNCGMFALDGFARRAALGDTSITAMKIVSLAKAFTLPLPANIAELSASMAADLFAMFAVALRRSSPAAQDVDEAARELYRTLRRGLSHFISDAMNLQATKVQMLLASLLLRTEVLRCYAMLLRDAGRQLQQHSTSSSIVATTEALLSEVSGLLQALDSAASKVAWVEGDGPSADPRIHGLGAMTADQFLRTLSAELRASSLLDAWATCFLRLRGSASSDIEQAAPILCAFTTAVRRYSTWFGDRDLAFCAGAATDTGLHYLLAAHVVGLADAIDGGMRYGVHEDAPLLPLAQAPGDDDEAQSRASASSASSGDVFLDTSLLTVALEWWLDFGDGAAAATAAAAFPPWNNVATFDICIRLVHAAAVAAVRPRDRVRDVGRSREPGAVRLPRSASGGVATLALKCATLALRGIISRRSLRPRGGGGGSVLRPEDLERLRALWAAYIRAVDASVEWVQAGLADGSDDLDVGDDWASLTLFPIPDLMPAGDSTAGPPLPSALGVEAEVALSAGVLARMEHLMRLPVRCTPPLCGLESWIQILMFGPVSELAAMIATAAKDVWGLLLTLETAEWEGRLELKIDDNPVRCRATGIAGVVSVATKFLEATTIWAYSNRKGLGDQLAAALLAGRGGASGGEAGGGGRPDQGDGAGGACSEGVAAGDSSRGGGSAAGGSSTGGAGGGSAVDGSSSRSSQAEAAGLQQLLDLTSFAVVKLLPVVSRALQHFHLPALDNIRALETLTPSVFGALQIVLCVCLLVLRAAAAAAEPPPPLREAVVAPRSGGGGVAAAANSPSHPHAGAGAQSAASEVAAAAAQWRRLLLAEVGAVELLGAAARALSFRRRHLRDTTAGARWAQACGEAFGAVLCYMCAAFPGEMRSALGGGSGHNGGRIDPAASMQGATEPSSAAAQLRACLTLPVVARLLGPNGDFPNPTALDAVRALMKGGAAPEAPGLGADVDAVAAALPPPDEVRRRMAPYCCANAACTNFDGPSELALPRRRCGGGCGGAVWWYCSRECQVAHWRAGHKAECESARAGAGACGARGGHSSTVGARG</sequence>
<dbReference type="EMBL" id="BRXU01000047">
    <property type="protein sequence ID" value="GLC61503.1"/>
    <property type="molecule type" value="Genomic_DNA"/>
</dbReference>
<evidence type="ECO:0000256" key="16">
    <source>
        <dbReference type="ARBA" id="ARBA00048889"/>
    </source>
</evidence>
<dbReference type="GO" id="GO:0010276">
    <property type="term" value="F:phytol kinase activity"/>
    <property type="evidence" value="ECO:0007669"/>
    <property type="project" value="UniProtKB-EC"/>
</dbReference>
<evidence type="ECO:0000256" key="10">
    <source>
        <dbReference type="ARBA" id="ARBA00022833"/>
    </source>
</evidence>
<keyword evidence="7" id="KW-0479">Metal-binding</keyword>
<name>A0A9W6C0H8_9CHLO</name>
<dbReference type="PROSITE" id="PS50865">
    <property type="entry name" value="ZF_MYND_2"/>
    <property type="match status" value="1"/>
</dbReference>
<comment type="subcellular location">
    <subcellularLocation>
        <location evidence="1">Plastid</location>
        <location evidence="1">Chloroplast membrane</location>
        <topology evidence="1">Multi-pass membrane protein</topology>
    </subcellularLocation>
</comment>
<keyword evidence="5" id="KW-0808">Transferase</keyword>
<evidence type="ECO:0000256" key="4">
    <source>
        <dbReference type="ARBA" id="ARBA00022640"/>
    </source>
</evidence>
<keyword evidence="13" id="KW-0472">Membrane</keyword>
<dbReference type="PANTHER" id="PTHR32523:SF8">
    <property type="entry name" value="DOLICHOL KINASE"/>
    <property type="match status" value="1"/>
</dbReference>
<keyword evidence="11" id="KW-0809">Transit peptide</keyword>
<evidence type="ECO:0000313" key="20">
    <source>
        <dbReference type="EMBL" id="GLC61503.1"/>
    </source>
</evidence>
<feature type="region of interest" description="Disordered" evidence="18">
    <location>
        <begin position="648"/>
        <end position="704"/>
    </location>
</feature>
<dbReference type="EC" id="2.7.1.182" evidence="15"/>
<keyword evidence="10" id="KW-0862">Zinc</keyword>
<evidence type="ECO:0000256" key="9">
    <source>
        <dbReference type="ARBA" id="ARBA00022777"/>
    </source>
</evidence>
<comment type="caution">
    <text evidence="20">The sequence shown here is derived from an EMBL/GenBank/DDBJ whole genome shotgun (WGS) entry which is preliminary data.</text>
</comment>
<evidence type="ECO:0000313" key="21">
    <source>
        <dbReference type="Proteomes" id="UP001165080"/>
    </source>
</evidence>
<dbReference type="GO" id="GO:0008270">
    <property type="term" value="F:zinc ion binding"/>
    <property type="evidence" value="ECO:0007669"/>
    <property type="project" value="UniProtKB-KW"/>
</dbReference>
<evidence type="ECO:0000256" key="18">
    <source>
        <dbReference type="SAM" id="MobiDB-lite"/>
    </source>
</evidence>
<dbReference type="Proteomes" id="UP001165080">
    <property type="component" value="Unassembled WGS sequence"/>
</dbReference>
<evidence type="ECO:0000256" key="15">
    <source>
        <dbReference type="ARBA" id="ARBA00039024"/>
    </source>
</evidence>
<keyword evidence="6" id="KW-0812">Transmembrane</keyword>
<dbReference type="InterPro" id="IPR002893">
    <property type="entry name" value="Znf_MYND"/>
</dbReference>
<evidence type="ECO:0000256" key="11">
    <source>
        <dbReference type="ARBA" id="ARBA00022946"/>
    </source>
</evidence>
<keyword evidence="4" id="KW-0934">Plastid</keyword>
<organism evidence="20 21">
    <name type="scientific">Pleodorina starrii</name>
    <dbReference type="NCBI Taxonomy" id="330485"/>
    <lineage>
        <taxon>Eukaryota</taxon>
        <taxon>Viridiplantae</taxon>
        <taxon>Chlorophyta</taxon>
        <taxon>core chlorophytes</taxon>
        <taxon>Chlorophyceae</taxon>
        <taxon>CS clade</taxon>
        <taxon>Chlamydomonadales</taxon>
        <taxon>Volvocaceae</taxon>
        <taxon>Pleodorina</taxon>
    </lineage>
</organism>
<accession>A0A9W6C0H8</accession>
<evidence type="ECO:0000259" key="19">
    <source>
        <dbReference type="PROSITE" id="PS50865"/>
    </source>
</evidence>
<dbReference type="InterPro" id="IPR039606">
    <property type="entry name" value="Phytol/farnesol_kinase"/>
</dbReference>
<gene>
    <name evidence="20" type="primary">PLEST012135</name>
    <name evidence="20" type="ORF">PLESTB_001763600</name>
</gene>
<dbReference type="OrthoDB" id="562714at2759"/>
<evidence type="ECO:0000256" key="3">
    <source>
        <dbReference type="ARBA" id="ARBA00022528"/>
    </source>
</evidence>
<dbReference type="PANTHER" id="PTHR32523">
    <property type="entry name" value="PHYTOL KINASE 1, CHLOROPLASTIC"/>
    <property type="match status" value="1"/>
</dbReference>
<dbReference type="GO" id="GO:0009507">
    <property type="term" value="C:chloroplast"/>
    <property type="evidence" value="ECO:0007669"/>
    <property type="project" value="UniProtKB-SubCell"/>
</dbReference>
<keyword evidence="12" id="KW-1133">Transmembrane helix</keyword>
<feature type="compositionally biased region" description="Gly residues" evidence="18">
    <location>
        <begin position="648"/>
        <end position="668"/>
    </location>
</feature>